<dbReference type="EMBL" id="BONG01000017">
    <property type="protein sequence ID" value="GIF89652.1"/>
    <property type="molecule type" value="Genomic_DNA"/>
</dbReference>
<evidence type="ECO:0000256" key="1">
    <source>
        <dbReference type="SAM" id="Phobius"/>
    </source>
</evidence>
<name>A0A8J3NQX9_9ACTN</name>
<organism evidence="2 3">
    <name type="scientific">Catellatospora chokoriensis</name>
    <dbReference type="NCBI Taxonomy" id="310353"/>
    <lineage>
        <taxon>Bacteria</taxon>
        <taxon>Bacillati</taxon>
        <taxon>Actinomycetota</taxon>
        <taxon>Actinomycetes</taxon>
        <taxon>Micromonosporales</taxon>
        <taxon>Micromonosporaceae</taxon>
        <taxon>Catellatospora</taxon>
    </lineage>
</organism>
<dbReference type="AlphaFoldDB" id="A0A8J3NQX9"/>
<proteinExistence type="predicted"/>
<feature type="transmembrane region" description="Helical" evidence="1">
    <location>
        <begin position="39"/>
        <end position="61"/>
    </location>
</feature>
<sequence length="285" mass="31185">MNIDLEDELATGMREHTADLKPSADLLDRAARRNRRRTAAMASGTGVFALAAVVAVAMTALGGTPAAPPVEPGAPPAPELLTVAMVQERAVAALAADDVQHIVQTVTYRSTTDHGEWWFDQVTGDSHITHLQGPGGAVQMDLWQLVRDDKLTMTQVFHRDRSYLVHERPLDGQHPVGPAGSTPDELRAALQRGEGYTLVGPEDLAGRAVLHLRFDFEDGSDELWVDAETYRAVRREIVKRTPDGDSRNRMDFEWQTRTAKSLAPLTVVVPSGYTQRVLPPVDGPM</sequence>
<evidence type="ECO:0000313" key="2">
    <source>
        <dbReference type="EMBL" id="GIF89652.1"/>
    </source>
</evidence>
<gene>
    <name evidence="2" type="ORF">Cch02nite_30960</name>
</gene>
<dbReference type="Proteomes" id="UP000619293">
    <property type="component" value="Unassembled WGS sequence"/>
</dbReference>
<protein>
    <submittedName>
        <fullName evidence="2">Uncharacterized protein</fullName>
    </submittedName>
</protein>
<keyword evidence="1" id="KW-0472">Membrane</keyword>
<evidence type="ECO:0000313" key="3">
    <source>
        <dbReference type="Proteomes" id="UP000619293"/>
    </source>
</evidence>
<keyword evidence="1" id="KW-0812">Transmembrane</keyword>
<keyword evidence="1" id="KW-1133">Transmembrane helix</keyword>
<reference evidence="2 3" key="1">
    <citation type="submission" date="2021-01" db="EMBL/GenBank/DDBJ databases">
        <title>Whole genome shotgun sequence of Catellatospora chokoriensis NBRC 107358.</title>
        <authorList>
            <person name="Komaki H."/>
            <person name="Tamura T."/>
        </authorList>
    </citation>
    <scope>NUCLEOTIDE SEQUENCE [LARGE SCALE GENOMIC DNA]</scope>
    <source>
        <strain evidence="2 3">NBRC 107358</strain>
    </source>
</reference>
<dbReference type="RefSeq" id="WP_191842444.1">
    <property type="nucleotide sequence ID" value="NZ_BONG01000017.1"/>
</dbReference>
<accession>A0A8J3NQX9</accession>
<comment type="caution">
    <text evidence="2">The sequence shown here is derived from an EMBL/GenBank/DDBJ whole genome shotgun (WGS) entry which is preliminary data.</text>
</comment>
<dbReference type="Gene3D" id="2.50.20.10">
    <property type="entry name" value="Lipoprotein localisation LolA/LolB/LppX"/>
    <property type="match status" value="1"/>
</dbReference>
<keyword evidence="3" id="KW-1185">Reference proteome</keyword>